<protein>
    <submittedName>
        <fullName evidence="1">NAD(P)H nitroreductase</fullName>
    </submittedName>
</protein>
<evidence type="ECO:0000313" key="1">
    <source>
        <dbReference type="EMBL" id="QBR93883.1"/>
    </source>
</evidence>
<dbReference type="PANTHER" id="PTHR23026:SF123">
    <property type="entry name" value="NAD(P)H NITROREDUCTASE RV3131-RELATED"/>
    <property type="match status" value="1"/>
</dbReference>
<organism evidence="1 2">
    <name type="scientific">Nocardioides euryhalodurans</name>
    <dbReference type="NCBI Taxonomy" id="2518370"/>
    <lineage>
        <taxon>Bacteria</taxon>
        <taxon>Bacillati</taxon>
        <taxon>Actinomycetota</taxon>
        <taxon>Actinomycetes</taxon>
        <taxon>Propionibacteriales</taxon>
        <taxon>Nocardioidaceae</taxon>
        <taxon>Nocardioides</taxon>
    </lineage>
</organism>
<dbReference type="InterPro" id="IPR050627">
    <property type="entry name" value="Nitroreductase/BluB"/>
</dbReference>
<gene>
    <name evidence="1" type="ORF">EXE57_17525</name>
</gene>
<evidence type="ECO:0000313" key="2">
    <source>
        <dbReference type="Proteomes" id="UP000294894"/>
    </source>
</evidence>
<dbReference type="NCBIfam" id="NF047509">
    <property type="entry name" value="Rv3131_FMN_oxido"/>
    <property type="match status" value="1"/>
</dbReference>
<dbReference type="PANTHER" id="PTHR23026">
    <property type="entry name" value="NADPH NITROREDUCTASE"/>
    <property type="match status" value="1"/>
</dbReference>
<dbReference type="Gene3D" id="3.40.109.10">
    <property type="entry name" value="NADH Oxidase"/>
    <property type="match status" value="1"/>
</dbReference>
<dbReference type="OrthoDB" id="8156917at2"/>
<reference evidence="1 2" key="1">
    <citation type="submission" date="2019-03" db="EMBL/GenBank/DDBJ databases">
        <title>Three New Species of Nocardioides, Nocardioides euryhalodurans sp. nov., Nocardioides seonyuensis sp. nov. and Nocardioides eburneoflavus sp. nov., Iolated from Soil.</title>
        <authorList>
            <person name="Roh S.G."/>
            <person name="Lee C."/>
            <person name="Kim M.-K."/>
            <person name="Kim S.B."/>
        </authorList>
    </citation>
    <scope>NUCLEOTIDE SEQUENCE [LARGE SCALE GENOMIC DNA]</scope>
    <source>
        <strain evidence="1 2">MMS17-SY117</strain>
    </source>
</reference>
<dbReference type="AlphaFoldDB" id="A0A4P7GP62"/>
<accession>A0A4P7GP62</accession>
<dbReference type="Proteomes" id="UP000294894">
    <property type="component" value="Chromosome"/>
</dbReference>
<dbReference type="KEGG" id="noy:EXE57_17525"/>
<keyword evidence="2" id="KW-1185">Reference proteome</keyword>
<dbReference type="SUPFAM" id="SSF55469">
    <property type="entry name" value="FMN-dependent nitroreductase-like"/>
    <property type="match status" value="2"/>
</dbReference>
<dbReference type="RefSeq" id="WP_135079746.1">
    <property type="nucleotide sequence ID" value="NZ_CP038267.1"/>
</dbReference>
<name>A0A4P7GP62_9ACTN</name>
<dbReference type="EMBL" id="CP038267">
    <property type="protein sequence ID" value="QBR93883.1"/>
    <property type="molecule type" value="Genomic_DNA"/>
</dbReference>
<proteinExistence type="predicted"/>
<dbReference type="GO" id="GO:0016491">
    <property type="term" value="F:oxidoreductase activity"/>
    <property type="evidence" value="ECO:0007669"/>
    <property type="project" value="InterPro"/>
</dbReference>
<dbReference type="InterPro" id="IPR000415">
    <property type="entry name" value="Nitroreductase-like"/>
</dbReference>
<sequence length="324" mass="35161">MSPVERPSITVLHEVVELACRAPSIFNSQPWAWRVDGPRLELHADRSRGLPAVDPEGRDLLVSCGAALHHAQVAAAATGWTPSVHRRPNPEDEDHLATITFVPSPITAEHSALLRALDERRTDRRSYSSWPIAPGLLTELARTAGHWGARAVPVTDEASRFVLERLVAQALAHQATVEPVVAEQASWLDRSTDEGVPATTVPRLVGASTSHRSRFGAGLLPQPDRESENVDGVLVIGGHDDEPAAWLRSGEALSALWLDAVASRLSVLPLTQVVEVDETRRALQQDVLGGEVVPHVLVRVGWHGTALQPIGRTPRRPLHDVLLP</sequence>